<proteinExistence type="predicted"/>
<dbReference type="PANTHER" id="PTHR42998">
    <property type="entry name" value="TYPE I RESTRICTION ENZYME HINDVIIP M PROTEIN-RELATED"/>
    <property type="match status" value="1"/>
</dbReference>
<dbReference type="InterPro" id="IPR003356">
    <property type="entry name" value="DNA_methylase_A-5"/>
</dbReference>
<dbReference type="PRINTS" id="PR00507">
    <property type="entry name" value="N12N6MTFRASE"/>
</dbReference>
<dbReference type="SUPFAM" id="SSF53335">
    <property type="entry name" value="S-adenosyl-L-methionine-dependent methyltransferases"/>
    <property type="match status" value="1"/>
</dbReference>
<dbReference type="GO" id="GO:0008170">
    <property type="term" value="F:N-methyltransferase activity"/>
    <property type="evidence" value="ECO:0007669"/>
    <property type="project" value="InterPro"/>
</dbReference>
<keyword evidence="3" id="KW-1185">Reference proteome</keyword>
<dbReference type="GO" id="GO:0003677">
    <property type="term" value="F:DNA binding"/>
    <property type="evidence" value="ECO:0007669"/>
    <property type="project" value="InterPro"/>
</dbReference>
<dbReference type="InterPro" id="IPR029063">
    <property type="entry name" value="SAM-dependent_MTases_sf"/>
</dbReference>
<dbReference type="InterPro" id="IPR052916">
    <property type="entry name" value="Type-I_RE_MTase_Subunit"/>
</dbReference>
<dbReference type="Gene3D" id="3.40.50.150">
    <property type="entry name" value="Vaccinia Virus protein VP39"/>
    <property type="match status" value="1"/>
</dbReference>
<evidence type="ECO:0000313" key="2">
    <source>
        <dbReference type="EMBL" id="TQN32655.1"/>
    </source>
</evidence>
<sequence>MRESILLVVIMDGSKKKENGSSEQDRRNIAIARPSGNADHHATVIAEAVDDTWHRVHGHGELEVPVSVVAVLAILAPHHQHRDEAAQEVVALEPDQFAALMRTQWAIYLNARPDLLNRAWPLMKPWHGDHPVRACELDAAKMVADTAVKQGQFHLTGDAELRREVDLLGKVVTLLRGRKAAESHGKFYTPASVTDTMARMLGGPQEGQSVHEPAAGTGGMLRAAAQAMRAHGRDPATVTWIAADVDELAIACLAVNVVLWDLGPRVLLGVGNVLTDEWKSRAQAERRETIELARQVRRDKNLVQALQDAEALIQQPSDGPDQQGPP</sequence>
<gene>
    <name evidence="2" type="ORF">FHX37_2632</name>
</gene>
<protein>
    <submittedName>
        <fullName evidence="2">N-6 DNA methylase</fullName>
    </submittedName>
</protein>
<dbReference type="Proteomes" id="UP000317422">
    <property type="component" value="Unassembled WGS sequence"/>
</dbReference>
<reference evidence="2 3" key="1">
    <citation type="submission" date="2019-06" db="EMBL/GenBank/DDBJ databases">
        <title>Sequencing the genomes of 1000 actinobacteria strains.</title>
        <authorList>
            <person name="Klenk H.-P."/>
        </authorList>
    </citation>
    <scope>NUCLEOTIDE SEQUENCE [LARGE SCALE GENOMIC DNA]</scope>
    <source>
        <strain evidence="2 3">DSM 45015</strain>
    </source>
</reference>
<organism evidence="2 3">
    <name type="scientific">Haloactinospora alba</name>
    <dbReference type="NCBI Taxonomy" id="405555"/>
    <lineage>
        <taxon>Bacteria</taxon>
        <taxon>Bacillati</taxon>
        <taxon>Actinomycetota</taxon>
        <taxon>Actinomycetes</taxon>
        <taxon>Streptosporangiales</taxon>
        <taxon>Nocardiopsidaceae</taxon>
        <taxon>Haloactinospora</taxon>
    </lineage>
</organism>
<dbReference type="OrthoDB" id="3618637at2"/>
<keyword evidence="2" id="KW-0489">Methyltransferase</keyword>
<feature type="domain" description="DNA methylase adenine-specific" evidence="1">
    <location>
        <begin position="178"/>
        <end position="280"/>
    </location>
</feature>
<dbReference type="PANTHER" id="PTHR42998:SF1">
    <property type="entry name" value="TYPE I RESTRICTION ENZYME HINDI METHYLASE SUBUNIT"/>
    <property type="match status" value="1"/>
</dbReference>
<accession>A0A543NLD0</accession>
<evidence type="ECO:0000259" key="1">
    <source>
        <dbReference type="Pfam" id="PF02384"/>
    </source>
</evidence>
<dbReference type="RefSeq" id="WP_141924119.1">
    <property type="nucleotide sequence ID" value="NZ_VFQC01000001.1"/>
</dbReference>
<dbReference type="AlphaFoldDB" id="A0A543NLD0"/>
<dbReference type="GO" id="GO:0032259">
    <property type="term" value="P:methylation"/>
    <property type="evidence" value="ECO:0007669"/>
    <property type="project" value="UniProtKB-KW"/>
</dbReference>
<evidence type="ECO:0000313" key="3">
    <source>
        <dbReference type="Proteomes" id="UP000317422"/>
    </source>
</evidence>
<name>A0A543NLD0_9ACTN</name>
<dbReference type="Pfam" id="PF02384">
    <property type="entry name" value="N6_Mtase"/>
    <property type="match status" value="1"/>
</dbReference>
<keyword evidence="2" id="KW-0808">Transferase</keyword>
<dbReference type="EMBL" id="VFQC01000001">
    <property type="protein sequence ID" value="TQN32655.1"/>
    <property type="molecule type" value="Genomic_DNA"/>
</dbReference>
<comment type="caution">
    <text evidence="2">The sequence shown here is derived from an EMBL/GenBank/DDBJ whole genome shotgun (WGS) entry which is preliminary data.</text>
</comment>